<dbReference type="Proteomes" id="UP000295696">
    <property type="component" value="Unassembled WGS sequence"/>
</dbReference>
<evidence type="ECO:0000256" key="1">
    <source>
        <dbReference type="SAM" id="MobiDB-lite"/>
    </source>
</evidence>
<evidence type="ECO:0008006" key="4">
    <source>
        <dbReference type="Google" id="ProtNLM"/>
    </source>
</evidence>
<sequence>MSIMSALCIRQAAAGEPGGKMVPARGASKEGRDRLQTSENSDADSPAVFAGGSGAVMALAVLLGVGHAAHGEPVTLALPSGQVLEFQEALREVSGQQAGAGEVYRFRFVAHQIAPDAGGLSFDDVLEDMQILCQSYALPRLQGLEGTPERVVISLSERAVEFGTSAPDLTQYFEAYAIEDGRCIWEMY</sequence>
<keyword evidence="3" id="KW-1185">Reference proteome</keyword>
<evidence type="ECO:0000313" key="2">
    <source>
        <dbReference type="EMBL" id="TCS65713.1"/>
    </source>
</evidence>
<gene>
    <name evidence="2" type="ORF">EDD52_103129</name>
</gene>
<dbReference type="AlphaFoldDB" id="A0A4R3JK47"/>
<dbReference type="EMBL" id="SLZU01000003">
    <property type="protein sequence ID" value="TCS65713.1"/>
    <property type="molecule type" value="Genomic_DNA"/>
</dbReference>
<organism evidence="2 3">
    <name type="scientific">Primorskyibacter sedentarius</name>
    <dbReference type="NCBI Taxonomy" id="745311"/>
    <lineage>
        <taxon>Bacteria</taxon>
        <taxon>Pseudomonadati</taxon>
        <taxon>Pseudomonadota</taxon>
        <taxon>Alphaproteobacteria</taxon>
        <taxon>Rhodobacterales</taxon>
        <taxon>Roseobacteraceae</taxon>
        <taxon>Primorskyibacter</taxon>
    </lineage>
</organism>
<protein>
    <recommendedName>
        <fullName evidence="4">Acetolactate synthase</fullName>
    </recommendedName>
</protein>
<feature type="compositionally biased region" description="Basic and acidic residues" evidence="1">
    <location>
        <begin position="27"/>
        <end position="36"/>
    </location>
</feature>
<dbReference type="RefSeq" id="WP_243651863.1">
    <property type="nucleotide sequence ID" value="NZ_SLZU01000003.1"/>
</dbReference>
<dbReference type="InterPro" id="IPR045467">
    <property type="entry name" value="DUF6497"/>
</dbReference>
<comment type="caution">
    <text evidence="2">The sequence shown here is derived from an EMBL/GenBank/DDBJ whole genome shotgun (WGS) entry which is preliminary data.</text>
</comment>
<reference evidence="2 3" key="1">
    <citation type="submission" date="2019-03" db="EMBL/GenBank/DDBJ databases">
        <title>Genomic Encyclopedia of Type Strains, Phase IV (KMG-IV): sequencing the most valuable type-strain genomes for metagenomic binning, comparative biology and taxonomic classification.</title>
        <authorList>
            <person name="Goeker M."/>
        </authorList>
    </citation>
    <scope>NUCLEOTIDE SEQUENCE [LARGE SCALE GENOMIC DNA]</scope>
    <source>
        <strain evidence="2 3">DSM 104836</strain>
    </source>
</reference>
<feature type="region of interest" description="Disordered" evidence="1">
    <location>
        <begin position="17"/>
        <end position="44"/>
    </location>
</feature>
<proteinExistence type="predicted"/>
<dbReference type="Pfam" id="PF20107">
    <property type="entry name" value="DUF6497"/>
    <property type="match status" value="1"/>
</dbReference>
<evidence type="ECO:0000313" key="3">
    <source>
        <dbReference type="Proteomes" id="UP000295696"/>
    </source>
</evidence>
<accession>A0A4R3JK47</accession>
<name>A0A4R3JK47_9RHOB</name>